<evidence type="ECO:0000259" key="1">
    <source>
        <dbReference type="Pfam" id="PF08268"/>
    </source>
</evidence>
<feature type="domain" description="F-box associated beta-propeller type 3" evidence="1">
    <location>
        <begin position="62"/>
        <end position="351"/>
    </location>
</feature>
<dbReference type="EMBL" id="JARYMX010000004">
    <property type="protein sequence ID" value="KAJ9553156.1"/>
    <property type="molecule type" value="Genomic_DNA"/>
</dbReference>
<reference evidence="2" key="1">
    <citation type="submission" date="2023-03" db="EMBL/GenBank/DDBJ databases">
        <title>Chromosome-scale reference genome and RAD-based genetic map of yellow starthistle (Centaurea solstitialis) reveal putative structural variation and QTLs associated with invader traits.</title>
        <authorList>
            <person name="Reatini B."/>
            <person name="Cang F.A."/>
            <person name="Jiang Q."/>
            <person name="Mckibben M.T.W."/>
            <person name="Barker M.S."/>
            <person name="Rieseberg L.H."/>
            <person name="Dlugosch K.M."/>
        </authorList>
    </citation>
    <scope>NUCLEOTIDE SEQUENCE</scope>
    <source>
        <strain evidence="2">CAN-66</strain>
        <tissue evidence="2">Leaf</tissue>
    </source>
</reference>
<dbReference type="AlphaFoldDB" id="A0AA38TFM6"/>
<dbReference type="InterPro" id="IPR013187">
    <property type="entry name" value="F-box-assoc_dom_typ3"/>
</dbReference>
<dbReference type="Proteomes" id="UP001172457">
    <property type="component" value="Chromosome 4"/>
</dbReference>
<comment type="caution">
    <text evidence="2">The sequence shown here is derived from an EMBL/GenBank/DDBJ whole genome shotgun (WGS) entry which is preliminary data.</text>
</comment>
<evidence type="ECO:0000313" key="3">
    <source>
        <dbReference type="Proteomes" id="UP001172457"/>
    </source>
</evidence>
<organism evidence="2 3">
    <name type="scientific">Centaurea solstitialis</name>
    <name type="common">yellow star-thistle</name>
    <dbReference type="NCBI Taxonomy" id="347529"/>
    <lineage>
        <taxon>Eukaryota</taxon>
        <taxon>Viridiplantae</taxon>
        <taxon>Streptophyta</taxon>
        <taxon>Embryophyta</taxon>
        <taxon>Tracheophyta</taxon>
        <taxon>Spermatophyta</taxon>
        <taxon>Magnoliopsida</taxon>
        <taxon>eudicotyledons</taxon>
        <taxon>Gunneridae</taxon>
        <taxon>Pentapetalae</taxon>
        <taxon>asterids</taxon>
        <taxon>campanulids</taxon>
        <taxon>Asterales</taxon>
        <taxon>Asteraceae</taxon>
        <taxon>Carduoideae</taxon>
        <taxon>Cardueae</taxon>
        <taxon>Centaureinae</taxon>
        <taxon>Centaurea</taxon>
    </lineage>
</organism>
<accession>A0AA38TFM6</accession>
<dbReference type="InterPro" id="IPR050796">
    <property type="entry name" value="SCF_F-box_component"/>
</dbReference>
<evidence type="ECO:0000313" key="2">
    <source>
        <dbReference type="EMBL" id="KAJ9553156.1"/>
    </source>
</evidence>
<keyword evidence="3" id="KW-1185">Reference proteome</keyword>
<dbReference type="PANTHER" id="PTHR31672:SF13">
    <property type="entry name" value="F-BOX PROTEIN CPR30-LIKE"/>
    <property type="match status" value="1"/>
</dbReference>
<dbReference type="Pfam" id="PF08268">
    <property type="entry name" value="FBA_3"/>
    <property type="match status" value="1"/>
</dbReference>
<sequence length="377" mass="43329">MLSYLNPHSSNPTFIVHLATKKMNGFCYHSVCVTAHLSQSPHLQLSPDFIEFPDSPLFPDPRSVTFFGSINGLICYGFRTDRDRQDDYVIQIWNPSLSAVLTLPPFNGLDWVLIGDDACYLFGYDPETDDYKLLKLMSYSISPDPIDYPPGITPDVILAKWCFYNSINDVKEVEVYSMRNGSWKLLQNRLPSHIIKIFDEQVVCVDGHDGRLHWTGIVNRNKQTLVTFDLGLETFGEIPLPLPISVIDDSQLRQDGLGFYSGNLCFMSFKKGYDYELWVMNEYGVAESWTKLHIFSHFSGDIDPYGFTSSNKFLFKTFSDDMEYYDYAMAFGDHLEFYDPGDEKVKSFKMETRDRIFTKIVRYVDSLVWVAPTAAKI</sequence>
<proteinExistence type="predicted"/>
<gene>
    <name evidence="2" type="ORF">OSB04_017201</name>
</gene>
<dbReference type="NCBIfam" id="TIGR01640">
    <property type="entry name" value="F_box_assoc_1"/>
    <property type="match status" value="1"/>
</dbReference>
<name>A0AA38TFM6_9ASTR</name>
<dbReference type="InterPro" id="IPR017451">
    <property type="entry name" value="F-box-assoc_interact_dom"/>
</dbReference>
<dbReference type="PANTHER" id="PTHR31672">
    <property type="entry name" value="BNACNNG10540D PROTEIN"/>
    <property type="match status" value="1"/>
</dbReference>
<protein>
    <recommendedName>
        <fullName evidence="1">F-box associated beta-propeller type 3 domain-containing protein</fullName>
    </recommendedName>
</protein>